<dbReference type="Gene3D" id="3.40.630.90">
    <property type="match status" value="1"/>
</dbReference>
<dbReference type="EMBL" id="BGPR01017871">
    <property type="protein sequence ID" value="GBN77518.1"/>
    <property type="molecule type" value="Genomic_DNA"/>
</dbReference>
<feature type="domain" description="YitH/HolE acetyltransferase (GNAT)" evidence="1">
    <location>
        <begin position="121"/>
        <end position="245"/>
    </location>
</feature>
<dbReference type="SUPFAM" id="SSF55729">
    <property type="entry name" value="Acyl-CoA N-acyltransferases (Nat)"/>
    <property type="match status" value="1"/>
</dbReference>
<dbReference type="Proteomes" id="UP000499080">
    <property type="component" value="Unassembled WGS sequence"/>
</dbReference>
<keyword evidence="3" id="KW-1185">Reference proteome</keyword>
<gene>
    <name evidence="2" type="ORF">AVEN_268128_1</name>
</gene>
<dbReference type="Pfam" id="PF18014">
    <property type="entry name" value="Acetyltransf_18"/>
    <property type="match status" value="1"/>
</dbReference>
<dbReference type="AlphaFoldDB" id="A0A4Y2RPB4"/>
<comment type="caution">
    <text evidence="2">The sequence shown here is derived from an EMBL/GenBank/DDBJ whole genome shotgun (WGS) entry which is preliminary data.</text>
</comment>
<evidence type="ECO:0000313" key="3">
    <source>
        <dbReference type="Proteomes" id="UP000499080"/>
    </source>
</evidence>
<dbReference type="InterPro" id="IPR041496">
    <property type="entry name" value="YitH/HolE_GNAT"/>
</dbReference>
<dbReference type="PANTHER" id="PTHR47237">
    <property type="entry name" value="SLL0310 PROTEIN"/>
    <property type="match status" value="1"/>
</dbReference>
<protein>
    <recommendedName>
        <fullName evidence="1">YitH/HolE acetyltransferase (GNAT) domain-containing protein</fullName>
    </recommendedName>
</protein>
<reference evidence="2 3" key="1">
    <citation type="journal article" date="2019" name="Sci. Rep.">
        <title>Orb-weaving spider Araneus ventricosus genome elucidates the spidroin gene catalogue.</title>
        <authorList>
            <person name="Kono N."/>
            <person name="Nakamura H."/>
            <person name="Ohtoshi R."/>
            <person name="Moran D.A.P."/>
            <person name="Shinohara A."/>
            <person name="Yoshida Y."/>
            <person name="Fujiwara M."/>
            <person name="Mori M."/>
            <person name="Tomita M."/>
            <person name="Arakawa K."/>
        </authorList>
    </citation>
    <scope>NUCLEOTIDE SEQUENCE [LARGE SCALE GENOMIC DNA]</scope>
</reference>
<name>A0A4Y2RPB4_ARAVE</name>
<evidence type="ECO:0000313" key="2">
    <source>
        <dbReference type="EMBL" id="GBN77518.1"/>
    </source>
</evidence>
<dbReference type="OrthoDB" id="5771378at2759"/>
<sequence>MILHDCRVGREVIAVCAAVLHRPDFAFVGLYCCLEKYRGRGVGKKVWDACMEHIGTRNAGLDAVPGTLELYRDKGGFPIVETRWNCVMNETENPINHEALSDKVPIGVTIEPFQDAFLASMSEYDLALMGYDRKLALRLNCKEADSKTLVAFKDGKCVGFGTIKTSCHKCRQVGPLFADDAAVAEVILKRLIVSLPNVKGFAMMTINSNCPANDFMKKIGCPVTEEYPRLYRKEKIEVDTNKVFAQWDLNFSPH</sequence>
<organism evidence="2 3">
    <name type="scientific">Araneus ventricosus</name>
    <name type="common">Orbweaver spider</name>
    <name type="synonym">Epeira ventricosa</name>
    <dbReference type="NCBI Taxonomy" id="182803"/>
    <lineage>
        <taxon>Eukaryota</taxon>
        <taxon>Metazoa</taxon>
        <taxon>Ecdysozoa</taxon>
        <taxon>Arthropoda</taxon>
        <taxon>Chelicerata</taxon>
        <taxon>Arachnida</taxon>
        <taxon>Araneae</taxon>
        <taxon>Araneomorphae</taxon>
        <taxon>Entelegynae</taxon>
        <taxon>Araneoidea</taxon>
        <taxon>Araneidae</taxon>
        <taxon>Araneus</taxon>
    </lineage>
</organism>
<evidence type="ECO:0000259" key="1">
    <source>
        <dbReference type="Pfam" id="PF18014"/>
    </source>
</evidence>
<proteinExistence type="predicted"/>
<dbReference type="Gene3D" id="3.40.630.30">
    <property type="match status" value="1"/>
</dbReference>
<dbReference type="InterPro" id="IPR016181">
    <property type="entry name" value="Acyl_CoA_acyltransferase"/>
</dbReference>
<dbReference type="InterPro" id="IPR052729">
    <property type="entry name" value="Acyl/Acetyltrans_Enzymes"/>
</dbReference>
<accession>A0A4Y2RPB4</accession>
<dbReference type="PANTHER" id="PTHR47237:SF1">
    <property type="entry name" value="SLL0310 PROTEIN"/>
    <property type="match status" value="1"/>
</dbReference>
<dbReference type="CDD" id="cd04301">
    <property type="entry name" value="NAT_SF"/>
    <property type="match status" value="1"/>
</dbReference>